<dbReference type="InterPro" id="IPR036514">
    <property type="entry name" value="SGNH_hydro_sf"/>
</dbReference>
<dbReference type="OrthoDB" id="9801455at2"/>
<dbReference type="Gene3D" id="3.40.50.1110">
    <property type="entry name" value="SGNH hydrolase"/>
    <property type="match status" value="1"/>
</dbReference>
<dbReference type="EMBL" id="PGEX01000001">
    <property type="protein sequence ID" value="PJJ40652.1"/>
    <property type="molecule type" value="Genomic_DNA"/>
</dbReference>
<evidence type="ECO:0000256" key="1">
    <source>
        <dbReference type="ARBA" id="ARBA00022729"/>
    </source>
</evidence>
<gene>
    <name evidence="4" type="ORF">BGX16_0586</name>
</gene>
<dbReference type="InterPro" id="IPR052940">
    <property type="entry name" value="Carb_Esterase_6"/>
</dbReference>
<feature type="domain" description="CBM6" evidence="3">
    <location>
        <begin position="339"/>
        <end position="476"/>
    </location>
</feature>
<dbReference type="GO" id="GO:0016788">
    <property type="term" value="F:hydrolase activity, acting on ester bonds"/>
    <property type="evidence" value="ECO:0007669"/>
    <property type="project" value="UniProtKB-ARBA"/>
</dbReference>
<dbReference type="SUPFAM" id="SSF52266">
    <property type="entry name" value="SGNH hydrolase"/>
    <property type="match status" value="1"/>
</dbReference>
<reference evidence="4 5" key="1">
    <citation type="submission" date="2017-11" db="EMBL/GenBank/DDBJ databases">
        <title>Animal gut microbial communities from fecal samples from Wisconsin, USA.</title>
        <authorList>
            <person name="Neumann A."/>
        </authorList>
    </citation>
    <scope>NUCLEOTIDE SEQUENCE [LARGE SCALE GENOMIC DNA]</scope>
    <source>
        <strain evidence="4 5">UWS3</strain>
    </source>
</reference>
<keyword evidence="1" id="KW-0732">Signal</keyword>
<dbReference type="Proteomes" id="UP000231134">
    <property type="component" value="Unassembled WGS sequence"/>
</dbReference>
<evidence type="ECO:0000256" key="2">
    <source>
        <dbReference type="ARBA" id="ARBA00022801"/>
    </source>
</evidence>
<keyword evidence="2" id="KW-0378">Hydrolase</keyword>
<dbReference type="CDD" id="cd04080">
    <property type="entry name" value="CBM6_cellulase-like"/>
    <property type="match status" value="1"/>
</dbReference>
<dbReference type="InterPro" id="IPR008979">
    <property type="entry name" value="Galactose-bd-like_sf"/>
</dbReference>
<dbReference type="RefSeq" id="WP_100424721.1">
    <property type="nucleotide sequence ID" value="NZ_PGEX01000001.1"/>
</dbReference>
<sequence length="559" mass="60810">MDMKKKSDFLTTVSWAVWGLLLIPLMLQAAPNPNFHIYIAYGQSNMAGNGDIDPAVDQATAPKNFIMLASHTANASQRSGNTTQSIKTGEWAAAIPPMFHAFENLSPADYFGRAMVDSLPGVTVGIIPVAIGAVSIKAFDKDQYQAYFSSAASYIQSWAKDYDSNPYQRIVDLGKKAKEVGVIKGFIFHQGETDGAGTEWQNNVYKTYKDIVDALELDENEVPFVAGEMMNDPTGNSGQGSCCSSKNTGIAQLKSKFKKFGLASSQGLKGNGKDPYHFGREGVIELGKRYASEMLKLIDKTIDPNAPEVNLVDPTQSTVADEPPEEYGPYGDEPATIPGTIEAEEYNKGGAGKAYYDLNKGNEGGKFRKDDVDIYQPNMGLSIGYCQKGEWLKYTVNVTADGEYEISANVAGDNGTGSFVLYMDDERIGEEILNNGKGFDTYSVVSGGKVSLKAGKHDLKLEITNDWIDIDYVEFKTVAVADSNTTAIAKDLKLITEPESGFELFDLRGKRVARFRASGMADALNYARSGTINLRRGVYLLRGNVAGATVTRKVGIYVE</sequence>
<dbReference type="AlphaFoldDB" id="A0A2M9A4L2"/>
<comment type="caution">
    <text evidence="4">The sequence shown here is derived from an EMBL/GenBank/DDBJ whole genome shotgun (WGS) entry which is preliminary data.</text>
</comment>
<dbReference type="PROSITE" id="PS51175">
    <property type="entry name" value="CBM6"/>
    <property type="match status" value="1"/>
</dbReference>
<dbReference type="PANTHER" id="PTHR31988:SF19">
    <property type="entry name" value="9-O-ACETYL-N-ACETYLNEURAMINIC ACID DEACETYLASE-RELATED"/>
    <property type="match status" value="1"/>
</dbReference>
<dbReference type="Pfam" id="PF03422">
    <property type="entry name" value="CBM_6"/>
    <property type="match status" value="1"/>
</dbReference>
<dbReference type="InterPro" id="IPR006584">
    <property type="entry name" value="Cellulose-bd_IV"/>
</dbReference>
<organism evidence="4 5">
    <name type="scientific">Hallerella succinigenes</name>
    <dbReference type="NCBI Taxonomy" id="1896222"/>
    <lineage>
        <taxon>Bacteria</taxon>
        <taxon>Pseudomonadati</taxon>
        <taxon>Fibrobacterota</taxon>
        <taxon>Fibrobacteria</taxon>
        <taxon>Fibrobacterales</taxon>
        <taxon>Fibrobacteraceae</taxon>
        <taxon>Hallerella</taxon>
    </lineage>
</organism>
<proteinExistence type="predicted"/>
<evidence type="ECO:0000313" key="5">
    <source>
        <dbReference type="Proteomes" id="UP000231134"/>
    </source>
</evidence>
<evidence type="ECO:0000259" key="3">
    <source>
        <dbReference type="PROSITE" id="PS51175"/>
    </source>
</evidence>
<dbReference type="Gene3D" id="2.60.120.260">
    <property type="entry name" value="Galactose-binding domain-like"/>
    <property type="match status" value="1"/>
</dbReference>
<dbReference type="PANTHER" id="PTHR31988">
    <property type="entry name" value="ESTERASE, PUTATIVE (DUF303)-RELATED"/>
    <property type="match status" value="1"/>
</dbReference>
<dbReference type="Pfam" id="PF03629">
    <property type="entry name" value="SASA"/>
    <property type="match status" value="1"/>
</dbReference>
<dbReference type="InterPro" id="IPR005084">
    <property type="entry name" value="CBM6"/>
</dbReference>
<protein>
    <submittedName>
        <fullName evidence="4">Carbohydrate binding protein with CBM6 domain</fullName>
    </submittedName>
</protein>
<dbReference type="SUPFAM" id="SSF49785">
    <property type="entry name" value="Galactose-binding domain-like"/>
    <property type="match status" value="1"/>
</dbReference>
<dbReference type="SMART" id="SM00606">
    <property type="entry name" value="CBD_IV"/>
    <property type="match status" value="1"/>
</dbReference>
<evidence type="ECO:0000313" key="4">
    <source>
        <dbReference type="EMBL" id="PJJ40652.1"/>
    </source>
</evidence>
<keyword evidence="5" id="KW-1185">Reference proteome</keyword>
<dbReference type="InterPro" id="IPR005181">
    <property type="entry name" value="SASA"/>
</dbReference>
<accession>A0A2M9A4L2</accession>
<dbReference type="GO" id="GO:0030246">
    <property type="term" value="F:carbohydrate binding"/>
    <property type="evidence" value="ECO:0007669"/>
    <property type="project" value="InterPro"/>
</dbReference>
<name>A0A2M9A4L2_9BACT</name>